<name>A0ABU1AQ52_9BACT</name>
<feature type="chain" id="PRO_5046549870" evidence="1">
    <location>
        <begin position="25"/>
        <end position="235"/>
    </location>
</feature>
<protein>
    <submittedName>
        <fullName evidence="2">PEP-CTERM sorting domain-containing protein</fullName>
    </submittedName>
</protein>
<organism evidence="2 3">
    <name type="scientific">Thalassobacterium maritimum</name>
    <dbReference type="NCBI Taxonomy" id="3041265"/>
    <lineage>
        <taxon>Bacteria</taxon>
        <taxon>Pseudomonadati</taxon>
        <taxon>Verrucomicrobiota</taxon>
        <taxon>Opitutia</taxon>
        <taxon>Puniceicoccales</taxon>
        <taxon>Coraliomargaritaceae</taxon>
        <taxon>Thalassobacterium</taxon>
    </lineage>
</organism>
<dbReference type="InterPro" id="IPR013424">
    <property type="entry name" value="Ice-binding_C"/>
</dbReference>
<dbReference type="RefSeq" id="WP_308948339.1">
    <property type="nucleotide sequence ID" value="NZ_JARXHW010000003.1"/>
</dbReference>
<evidence type="ECO:0000313" key="3">
    <source>
        <dbReference type="Proteomes" id="UP001225316"/>
    </source>
</evidence>
<evidence type="ECO:0000256" key="1">
    <source>
        <dbReference type="SAM" id="SignalP"/>
    </source>
</evidence>
<dbReference type="Proteomes" id="UP001225316">
    <property type="component" value="Unassembled WGS sequence"/>
</dbReference>
<dbReference type="EMBL" id="JARXHW010000003">
    <property type="protein sequence ID" value="MDQ8206306.1"/>
    <property type="molecule type" value="Genomic_DNA"/>
</dbReference>
<keyword evidence="3" id="KW-1185">Reference proteome</keyword>
<sequence length="235" mass="24177">MPTTRTPLFAVGFLFCVATGSSHAATILSTDFSGRTVTGNIASEIAYVTNGVSNPGDLTVTQATGITGSGLNGLFNTTQAQGFFAPDLNTGNQGNWTFSVPITLTVSSIMIDEVELDGAMFDNNGNLQVTSPRSTSIKLSIVGSSSGEVFFNTLTASNPSTNAAWSAPLTYTPSVTLTNAETWNIVFTTTNGADSGNNTGVDSFTVSGTAIPEPSAAALLLGLAACGLVARRRRS</sequence>
<gene>
    <name evidence="2" type="ORF">QEH52_02220</name>
</gene>
<evidence type="ECO:0000313" key="2">
    <source>
        <dbReference type="EMBL" id="MDQ8206306.1"/>
    </source>
</evidence>
<comment type="caution">
    <text evidence="2">The sequence shown here is derived from an EMBL/GenBank/DDBJ whole genome shotgun (WGS) entry which is preliminary data.</text>
</comment>
<reference evidence="2 3" key="1">
    <citation type="submission" date="2023-04" db="EMBL/GenBank/DDBJ databases">
        <title>A novel bacteria isolated from coastal sediment.</title>
        <authorList>
            <person name="Liu X.-J."/>
            <person name="Du Z.-J."/>
        </authorList>
    </citation>
    <scope>NUCLEOTIDE SEQUENCE [LARGE SCALE GENOMIC DNA]</scope>
    <source>
        <strain evidence="2 3">SDUM461003</strain>
    </source>
</reference>
<keyword evidence="1" id="KW-0732">Signal</keyword>
<accession>A0ABU1AQ52</accession>
<feature type="signal peptide" evidence="1">
    <location>
        <begin position="1"/>
        <end position="24"/>
    </location>
</feature>
<proteinExistence type="predicted"/>
<dbReference type="NCBIfam" id="TIGR02595">
    <property type="entry name" value="PEP_CTERM"/>
    <property type="match status" value="1"/>
</dbReference>